<evidence type="ECO:0000313" key="3">
    <source>
        <dbReference type="Proteomes" id="UP000822688"/>
    </source>
</evidence>
<proteinExistence type="predicted"/>
<reference evidence="2" key="1">
    <citation type="submission" date="2020-06" db="EMBL/GenBank/DDBJ databases">
        <title>WGS assembly of Ceratodon purpureus strain R40.</title>
        <authorList>
            <person name="Carey S.B."/>
            <person name="Jenkins J."/>
            <person name="Shu S."/>
            <person name="Lovell J.T."/>
            <person name="Sreedasyam A."/>
            <person name="Maumus F."/>
            <person name="Tiley G.P."/>
            <person name="Fernandez-Pozo N."/>
            <person name="Barry K."/>
            <person name="Chen C."/>
            <person name="Wang M."/>
            <person name="Lipzen A."/>
            <person name="Daum C."/>
            <person name="Saski C.A."/>
            <person name="Payton A.C."/>
            <person name="Mcbreen J.C."/>
            <person name="Conrad R.E."/>
            <person name="Kollar L.M."/>
            <person name="Olsson S."/>
            <person name="Huttunen S."/>
            <person name="Landis J.B."/>
            <person name="Wickett N.J."/>
            <person name="Johnson M.G."/>
            <person name="Rensing S.A."/>
            <person name="Grimwood J."/>
            <person name="Schmutz J."/>
            <person name="Mcdaniel S.F."/>
        </authorList>
    </citation>
    <scope>NUCLEOTIDE SEQUENCE</scope>
    <source>
        <strain evidence="2">R40</strain>
    </source>
</reference>
<keyword evidence="1" id="KW-0812">Transmembrane</keyword>
<evidence type="ECO:0000256" key="1">
    <source>
        <dbReference type="SAM" id="Phobius"/>
    </source>
</evidence>
<dbReference type="AlphaFoldDB" id="A0A8T0GKF7"/>
<protein>
    <submittedName>
        <fullName evidence="2">Uncharacterized protein</fullName>
    </submittedName>
</protein>
<accession>A0A8T0GKF7</accession>
<name>A0A8T0GKF7_CERPU</name>
<keyword evidence="3" id="KW-1185">Reference proteome</keyword>
<sequence>MECKGKKVQDTLHILVPYGGPCDRLRFGLHCSSWLPRPLGVIIWSVLHLLLIFEECIRGIIVMFLTATFVVLFLLWKLVLVLGVVLVVPAGMLFYTFVALYRCLVRRPQQWVFSLQELHIEYQSLITDGIDEILGGRFASTIWEGVIVWYTSVRSLMLTEVLHGFDVICI</sequence>
<dbReference type="Proteomes" id="UP000822688">
    <property type="component" value="Chromosome 10"/>
</dbReference>
<comment type="caution">
    <text evidence="2">The sequence shown here is derived from an EMBL/GenBank/DDBJ whole genome shotgun (WGS) entry which is preliminary data.</text>
</comment>
<evidence type="ECO:0000313" key="2">
    <source>
        <dbReference type="EMBL" id="KAG0558208.1"/>
    </source>
</evidence>
<organism evidence="2 3">
    <name type="scientific">Ceratodon purpureus</name>
    <name type="common">Fire moss</name>
    <name type="synonym">Dicranum purpureum</name>
    <dbReference type="NCBI Taxonomy" id="3225"/>
    <lineage>
        <taxon>Eukaryota</taxon>
        <taxon>Viridiplantae</taxon>
        <taxon>Streptophyta</taxon>
        <taxon>Embryophyta</taxon>
        <taxon>Bryophyta</taxon>
        <taxon>Bryophytina</taxon>
        <taxon>Bryopsida</taxon>
        <taxon>Dicranidae</taxon>
        <taxon>Pseudoditrichales</taxon>
        <taxon>Ditrichaceae</taxon>
        <taxon>Ceratodon</taxon>
    </lineage>
</organism>
<keyword evidence="1" id="KW-0472">Membrane</keyword>
<feature type="transmembrane region" description="Helical" evidence="1">
    <location>
        <begin position="82"/>
        <end position="101"/>
    </location>
</feature>
<keyword evidence="1" id="KW-1133">Transmembrane helix</keyword>
<gene>
    <name evidence="2" type="ORF">KC19_10G012300</name>
</gene>
<feature type="transmembrane region" description="Helical" evidence="1">
    <location>
        <begin position="60"/>
        <end position="76"/>
    </location>
</feature>
<dbReference type="EMBL" id="CM026431">
    <property type="protein sequence ID" value="KAG0558208.1"/>
    <property type="molecule type" value="Genomic_DNA"/>
</dbReference>
<feature type="transmembrane region" description="Helical" evidence="1">
    <location>
        <begin position="34"/>
        <end position="53"/>
    </location>
</feature>